<proteinExistence type="predicted"/>
<dbReference type="OrthoDB" id="981884at2"/>
<dbReference type="STRING" id="1003.SAMN04488541_105219"/>
<keyword evidence="2" id="KW-1185">Reference proteome</keyword>
<dbReference type="AlphaFoldDB" id="A0A1I2JJ41"/>
<sequence length="70" mass="7963">MRVQKLDNLEAYQTASYFTNLFSKAVQEAKEINRKNGLPNDFVVNGKRFYELPNGEIVTENPLANEGAKQ</sequence>
<gene>
    <name evidence="1" type="ORF">SAMN04488541_105219</name>
</gene>
<evidence type="ECO:0000313" key="1">
    <source>
        <dbReference type="EMBL" id="SFF54269.1"/>
    </source>
</evidence>
<dbReference type="EMBL" id="FONY01000052">
    <property type="protein sequence ID" value="SFF54269.1"/>
    <property type="molecule type" value="Genomic_DNA"/>
</dbReference>
<name>A0A1I2JJ41_9BACT</name>
<dbReference type="RefSeq" id="WP_091549227.1">
    <property type="nucleotide sequence ID" value="NZ_FONY01000052.1"/>
</dbReference>
<protein>
    <submittedName>
        <fullName evidence="1">Uncharacterized protein</fullName>
    </submittedName>
</protein>
<reference evidence="1 2" key="1">
    <citation type="submission" date="2016-10" db="EMBL/GenBank/DDBJ databases">
        <authorList>
            <person name="de Groot N.N."/>
        </authorList>
    </citation>
    <scope>NUCLEOTIDE SEQUENCE [LARGE SCALE GENOMIC DNA]</scope>
    <source>
        <strain>GEY</strain>
        <strain evidence="2">DSM 9560</strain>
    </source>
</reference>
<dbReference type="Proteomes" id="UP000199513">
    <property type="component" value="Unassembled WGS sequence"/>
</dbReference>
<organism evidence="1 2">
    <name type="scientific">Thermoflexibacter ruber</name>
    <dbReference type="NCBI Taxonomy" id="1003"/>
    <lineage>
        <taxon>Bacteria</taxon>
        <taxon>Pseudomonadati</taxon>
        <taxon>Bacteroidota</taxon>
        <taxon>Cytophagia</taxon>
        <taxon>Cytophagales</taxon>
        <taxon>Thermoflexibacteraceae</taxon>
        <taxon>Thermoflexibacter</taxon>
    </lineage>
</organism>
<evidence type="ECO:0000313" key="2">
    <source>
        <dbReference type="Proteomes" id="UP000199513"/>
    </source>
</evidence>
<accession>A0A1I2JJ41</accession>